<protein>
    <recommendedName>
        <fullName evidence="3">NRDE family protein</fullName>
    </recommendedName>
</protein>
<evidence type="ECO:0008006" key="3">
    <source>
        <dbReference type="Google" id="ProtNLM"/>
    </source>
</evidence>
<dbReference type="HOGENOM" id="CLU_047037_1_1_0"/>
<reference evidence="1 2" key="1">
    <citation type="journal article" date="2011" name="Stand. Genomic Sci.">
        <title>Genome sequence of the moderately thermophilic halophile Flexistipes sinusarabici strain (MAS10).</title>
        <authorList>
            <person name="Lapidus A."/>
            <person name="Chertkov O."/>
            <person name="Nolan M."/>
            <person name="Lucas S."/>
            <person name="Hammon N."/>
            <person name="Deshpande S."/>
            <person name="Cheng J.F."/>
            <person name="Tapia R."/>
            <person name="Han C."/>
            <person name="Goodwin L."/>
            <person name="Pitluck S."/>
            <person name="Liolios K."/>
            <person name="Pagani I."/>
            <person name="Ivanova N."/>
            <person name="Huntemann M."/>
            <person name="Mavromatis K."/>
            <person name="Mikhailova N."/>
            <person name="Pati A."/>
            <person name="Chen A."/>
            <person name="Palaniappan K."/>
            <person name="Land M."/>
            <person name="Hauser L."/>
            <person name="Brambilla E.M."/>
            <person name="Rohde M."/>
            <person name="Abt B."/>
            <person name="Spring S."/>
            <person name="Goker M."/>
            <person name="Bristow J."/>
            <person name="Eisen J.A."/>
            <person name="Markowitz V."/>
            <person name="Hugenholtz P."/>
            <person name="Kyrpides N.C."/>
            <person name="Klenk H.P."/>
            <person name="Woyke T."/>
        </authorList>
    </citation>
    <scope>NUCLEOTIDE SEQUENCE [LARGE SCALE GENOMIC DNA]</scope>
    <source>
        <strain evidence="2">DSM 4947 / MAS 10</strain>
    </source>
</reference>
<dbReference type="PANTHER" id="PTHR17985:SF8">
    <property type="entry name" value="TRANSPORT AND GOLGI ORGANIZATION PROTEIN 2 HOMOLOG"/>
    <property type="match status" value="1"/>
</dbReference>
<dbReference type="KEGG" id="fsi:Flexsi_1318"/>
<sequence>MCFIVFSFKAHNKNKLIFCANRDEFYNRKTEKLHCWRSDSYKKDESNRILAGRDLQSGGTWLGVTKSGRFAALTNFREGTAKDPKKTSRGLIVKNFLQGNDDPLSYAKQLDLKKNRYEGFNLLFGSSDEMYYFSNRANSLLPISEGIYGLSNATLDTPWPKINRGKRLFKEIISCEDVQIDSLFEMLRDDKKPEKRELPFTGVSEEFEKELSPIFVRINGYGTRSSSVILIDYNDNVEFYEKNYDSSGKEINNSYYTFQII</sequence>
<dbReference type="OrthoDB" id="4380123at2"/>
<dbReference type="Proteomes" id="UP000006621">
    <property type="component" value="Chromosome"/>
</dbReference>
<dbReference type="eggNOG" id="COG3332">
    <property type="taxonomic scope" value="Bacteria"/>
</dbReference>
<dbReference type="AlphaFoldDB" id="F8E7I2"/>
<dbReference type="Pfam" id="PF05742">
    <property type="entry name" value="TANGO2"/>
    <property type="match status" value="1"/>
</dbReference>
<gene>
    <name evidence="1" type="ordered locus">Flexsi_1318</name>
</gene>
<dbReference type="InterPro" id="IPR008551">
    <property type="entry name" value="TANGO2"/>
</dbReference>
<accession>F8E7I2</accession>
<evidence type="ECO:0000313" key="1">
    <source>
        <dbReference type="EMBL" id="AEI14969.1"/>
    </source>
</evidence>
<dbReference type="STRING" id="717231.Flexsi_1318"/>
<dbReference type="PANTHER" id="PTHR17985">
    <property type="entry name" value="SER/THR-RICH PROTEIN T10 IN DGCR REGION"/>
    <property type="match status" value="1"/>
</dbReference>
<reference evidence="2" key="2">
    <citation type="submission" date="2011-06" db="EMBL/GenBank/DDBJ databases">
        <title>The complete genome of Flexistipes sinusarabici DSM 4947.</title>
        <authorList>
            <person name="Lucas S."/>
            <person name="Han J."/>
            <person name="Lapidus A."/>
            <person name="Bruce D."/>
            <person name="Goodwin L."/>
            <person name="Pitluck S."/>
            <person name="Peters L."/>
            <person name="Kyrpides N."/>
            <person name="Mavromatis K."/>
            <person name="Ivanova N."/>
            <person name="Mikhailova N."/>
            <person name="Chertkov O."/>
            <person name="Detter J.C."/>
            <person name="Tapia R."/>
            <person name="Han C."/>
            <person name="Land M."/>
            <person name="Hauser L."/>
            <person name="Markowitz V."/>
            <person name="Cheng J.-F."/>
            <person name="Hugenholtz P."/>
            <person name="Woyke T."/>
            <person name="Wu D."/>
            <person name="Spring S."/>
            <person name="Schroeder M."/>
            <person name="Brambilla E."/>
            <person name="Klenk H.-P."/>
            <person name="Eisen J.A."/>
        </authorList>
    </citation>
    <scope>NUCLEOTIDE SEQUENCE [LARGE SCALE GENOMIC DNA]</scope>
    <source>
        <strain evidence="2">DSM 4947 / MAS 10</strain>
    </source>
</reference>
<name>F8E7I2_FLESM</name>
<keyword evidence="2" id="KW-1185">Reference proteome</keyword>
<dbReference type="RefSeq" id="WP_013886453.1">
    <property type="nucleotide sequence ID" value="NC_015672.1"/>
</dbReference>
<dbReference type="EMBL" id="CP002858">
    <property type="protein sequence ID" value="AEI14969.1"/>
    <property type="molecule type" value="Genomic_DNA"/>
</dbReference>
<evidence type="ECO:0000313" key="2">
    <source>
        <dbReference type="Proteomes" id="UP000006621"/>
    </source>
</evidence>
<proteinExistence type="predicted"/>
<organism evidence="1 2">
    <name type="scientific">Flexistipes sinusarabici (strain ATCC 49648 / DSM 4947 / MAS 10)</name>
    <dbReference type="NCBI Taxonomy" id="717231"/>
    <lineage>
        <taxon>Bacteria</taxon>
        <taxon>Pseudomonadati</taxon>
        <taxon>Deferribacterota</taxon>
        <taxon>Deferribacteres</taxon>
        <taxon>Deferribacterales</taxon>
        <taxon>Flexistipitaceae</taxon>
        <taxon>Flexistipes</taxon>
    </lineage>
</organism>